<dbReference type="Proteomes" id="UP000499080">
    <property type="component" value="Unassembled WGS sequence"/>
</dbReference>
<sequence length="219" mass="24388">MFCLFLCIDCPKTIVSGARISKQRALFGLSGMSSGSIDNDTSVNFTHCAIITSYKTYLIVSFRLEEHDSRTCPNKKNPEFTAKCANCGGPHIASYWSCPNCLKIKSKVTEGKICTSVLKERKKPVDSNTKTPNQNVQLADTPKSPDTDLPSSEETVNCSLPQDLITNKEELADFFRLLKQIQIILAKVPDVKKTLEEVEKIEDPSNKLFILAQEHSDNI</sequence>
<evidence type="ECO:0000313" key="2">
    <source>
        <dbReference type="EMBL" id="GBM62847.1"/>
    </source>
</evidence>
<name>A0A4Y2HC36_ARAVE</name>
<reference evidence="2 3" key="1">
    <citation type="journal article" date="2019" name="Sci. Rep.">
        <title>Orb-weaving spider Araneus ventricosus genome elucidates the spidroin gene catalogue.</title>
        <authorList>
            <person name="Kono N."/>
            <person name="Nakamura H."/>
            <person name="Ohtoshi R."/>
            <person name="Moran D.A.P."/>
            <person name="Shinohara A."/>
            <person name="Yoshida Y."/>
            <person name="Fujiwara M."/>
            <person name="Mori M."/>
            <person name="Tomita M."/>
            <person name="Arakawa K."/>
        </authorList>
    </citation>
    <scope>NUCLEOTIDE SEQUENCE [LARGE SCALE GENOMIC DNA]</scope>
</reference>
<organism evidence="2 3">
    <name type="scientific">Araneus ventricosus</name>
    <name type="common">Orbweaver spider</name>
    <name type="synonym">Epeira ventricosa</name>
    <dbReference type="NCBI Taxonomy" id="182803"/>
    <lineage>
        <taxon>Eukaryota</taxon>
        <taxon>Metazoa</taxon>
        <taxon>Ecdysozoa</taxon>
        <taxon>Arthropoda</taxon>
        <taxon>Chelicerata</taxon>
        <taxon>Arachnida</taxon>
        <taxon>Araneae</taxon>
        <taxon>Araneomorphae</taxon>
        <taxon>Entelegynae</taxon>
        <taxon>Araneoidea</taxon>
        <taxon>Araneidae</taxon>
        <taxon>Araneus</taxon>
    </lineage>
</organism>
<gene>
    <name evidence="2" type="ORF">AVEN_35151_1</name>
</gene>
<dbReference type="EMBL" id="BGPR01001838">
    <property type="protein sequence ID" value="GBM62847.1"/>
    <property type="molecule type" value="Genomic_DNA"/>
</dbReference>
<dbReference type="AlphaFoldDB" id="A0A4Y2HC36"/>
<feature type="region of interest" description="Disordered" evidence="1">
    <location>
        <begin position="124"/>
        <end position="154"/>
    </location>
</feature>
<proteinExistence type="predicted"/>
<dbReference type="OrthoDB" id="8123891at2759"/>
<protein>
    <submittedName>
        <fullName evidence="2">Uncharacterized protein</fullName>
    </submittedName>
</protein>
<comment type="caution">
    <text evidence="2">The sequence shown here is derived from an EMBL/GenBank/DDBJ whole genome shotgun (WGS) entry which is preliminary data.</text>
</comment>
<accession>A0A4Y2HC36</accession>
<keyword evidence="3" id="KW-1185">Reference proteome</keyword>
<evidence type="ECO:0000256" key="1">
    <source>
        <dbReference type="SAM" id="MobiDB-lite"/>
    </source>
</evidence>
<evidence type="ECO:0000313" key="3">
    <source>
        <dbReference type="Proteomes" id="UP000499080"/>
    </source>
</evidence>
<feature type="compositionally biased region" description="Polar residues" evidence="1">
    <location>
        <begin position="126"/>
        <end position="138"/>
    </location>
</feature>